<dbReference type="RefSeq" id="WP_171837456.1">
    <property type="nucleotide sequence ID" value="NZ_CP053708.1"/>
</dbReference>
<dbReference type="InterPro" id="IPR050707">
    <property type="entry name" value="HTH_MetabolicPath_Reg"/>
</dbReference>
<dbReference type="PANTHER" id="PTHR30136:SF34">
    <property type="entry name" value="TRANSCRIPTIONAL REGULATOR"/>
    <property type="match status" value="1"/>
</dbReference>
<dbReference type="PROSITE" id="PS51078">
    <property type="entry name" value="ICLR_ED"/>
    <property type="match status" value="1"/>
</dbReference>
<dbReference type="KEGG" id="lck:HN018_04150"/>
<dbReference type="GO" id="GO:0003700">
    <property type="term" value="F:DNA-binding transcription factor activity"/>
    <property type="evidence" value="ECO:0007669"/>
    <property type="project" value="TreeGrafter"/>
</dbReference>
<accession>A0A6M8HLW6</accession>
<evidence type="ECO:0000259" key="5">
    <source>
        <dbReference type="PROSITE" id="PS51078"/>
    </source>
</evidence>
<dbReference type="Pfam" id="PF01614">
    <property type="entry name" value="IclR_C"/>
    <property type="match status" value="1"/>
</dbReference>
<dbReference type="InterPro" id="IPR005471">
    <property type="entry name" value="Tscrpt_reg_IclR_N"/>
</dbReference>
<protein>
    <submittedName>
        <fullName evidence="6">Helix-turn-helix domain-containing protein</fullName>
    </submittedName>
</protein>
<dbReference type="Proteomes" id="UP000500767">
    <property type="component" value="Chromosome"/>
</dbReference>
<dbReference type="SUPFAM" id="SSF46785">
    <property type="entry name" value="Winged helix' DNA-binding domain"/>
    <property type="match status" value="1"/>
</dbReference>
<sequence length="259" mass="28087">MDKPEDGKNRDFVDALARGLDVLLACAESPNGITLAEAARRTGTTRASARRSLLTLAAKGFLIEDERSFRLTPKVLTLAAPLASRPLPRLAQPILDRLSKTFGESFSLAALVEQDIVYLARSEARRIVALDLTVGSRLPAWCTSMGRVLLAGLPQRERQAHLPDALVARTPKTIVDRTALLDLLHCVERDGYCLLDEELEQGLRSLAVPVRRPDGSVAASLNVSTQTIRTSRDTLIEKLLPALHAAADLISPATMRGAV</sequence>
<evidence type="ECO:0000256" key="2">
    <source>
        <dbReference type="ARBA" id="ARBA00023125"/>
    </source>
</evidence>
<name>A0A6M8HLW6_9PROT</name>
<evidence type="ECO:0000313" key="6">
    <source>
        <dbReference type="EMBL" id="QKE89330.1"/>
    </source>
</evidence>
<dbReference type="PANTHER" id="PTHR30136">
    <property type="entry name" value="HELIX-TURN-HELIX TRANSCRIPTIONAL REGULATOR, ICLR FAMILY"/>
    <property type="match status" value="1"/>
</dbReference>
<proteinExistence type="predicted"/>
<feature type="domain" description="HTH iclR-type" evidence="4">
    <location>
        <begin position="13"/>
        <end position="73"/>
    </location>
</feature>
<dbReference type="GO" id="GO:0003677">
    <property type="term" value="F:DNA binding"/>
    <property type="evidence" value="ECO:0007669"/>
    <property type="project" value="UniProtKB-KW"/>
</dbReference>
<dbReference type="Pfam" id="PF09339">
    <property type="entry name" value="HTH_IclR"/>
    <property type="match status" value="1"/>
</dbReference>
<evidence type="ECO:0000259" key="4">
    <source>
        <dbReference type="PROSITE" id="PS51077"/>
    </source>
</evidence>
<evidence type="ECO:0000256" key="3">
    <source>
        <dbReference type="ARBA" id="ARBA00023163"/>
    </source>
</evidence>
<organism evidence="6 7">
    <name type="scientific">Lichenicola cladoniae</name>
    <dbReference type="NCBI Taxonomy" id="1484109"/>
    <lineage>
        <taxon>Bacteria</taxon>
        <taxon>Pseudomonadati</taxon>
        <taxon>Pseudomonadota</taxon>
        <taxon>Alphaproteobacteria</taxon>
        <taxon>Acetobacterales</taxon>
        <taxon>Acetobacteraceae</taxon>
        <taxon>Lichenicola</taxon>
    </lineage>
</organism>
<reference evidence="6 7" key="1">
    <citation type="journal article" date="2014" name="World J. Microbiol. Biotechnol.">
        <title>Biodiversity and physiological characteristics of Antarctic and Arctic lichens-associated bacteria.</title>
        <authorList>
            <person name="Lee Y.M."/>
            <person name="Kim E.H."/>
            <person name="Lee H.K."/>
            <person name="Hong S.G."/>
        </authorList>
    </citation>
    <scope>NUCLEOTIDE SEQUENCE [LARGE SCALE GENOMIC DNA]</scope>
    <source>
        <strain evidence="6 7">PAMC 26569</strain>
    </source>
</reference>
<dbReference type="AlphaFoldDB" id="A0A6M8HLW6"/>
<dbReference type="Gene3D" id="1.10.10.10">
    <property type="entry name" value="Winged helix-like DNA-binding domain superfamily/Winged helix DNA-binding domain"/>
    <property type="match status" value="1"/>
</dbReference>
<dbReference type="InterPro" id="IPR029016">
    <property type="entry name" value="GAF-like_dom_sf"/>
</dbReference>
<dbReference type="GO" id="GO:0045892">
    <property type="term" value="P:negative regulation of DNA-templated transcription"/>
    <property type="evidence" value="ECO:0007669"/>
    <property type="project" value="TreeGrafter"/>
</dbReference>
<keyword evidence="3" id="KW-0804">Transcription</keyword>
<dbReference type="PROSITE" id="PS51077">
    <property type="entry name" value="HTH_ICLR"/>
    <property type="match status" value="1"/>
</dbReference>
<dbReference type="InterPro" id="IPR036390">
    <property type="entry name" value="WH_DNA-bd_sf"/>
</dbReference>
<gene>
    <name evidence="6" type="ORF">HN018_04150</name>
</gene>
<feature type="domain" description="IclR-ED" evidence="5">
    <location>
        <begin position="74"/>
        <end position="256"/>
    </location>
</feature>
<dbReference type="EMBL" id="CP053708">
    <property type="protein sequence ID" value="QKE89330.1"/>
    <property type="molecule type" value="Genomic_DNA"/>
</dbReference>
<dbReference type="InterPro" id="IPR036388">
    <property type="entry name" value="WH-like_DNA-bd_sf"/>
</dbReference>
<evidence type="ECO:0000313" key="7">
    <source>
        <dbReference type="Proteomes" id="UP000500767"/>
    </source>
</evidence>
<keyword evidence="7" id="KW-1185">Reference proteome</keyword>
<keyword evidence="1" id="KW-0805">Transcription regulation</keyword>
<dbReference type="InterPro" id="IPR014757">
    <property type="entry name" value="Tscrpt_reg_IclR_C"/>
</dbReference>
<keyword evidence="2" id="KW-0238">DNA-binding</keyword>
<dbReference type="SMART" id="SM00346">
    <property type="entry name" value="HTH_ICLR"/>
    <property type="match status" value="1"/>
</dbReference>
<dbReference type="SUPFAM" id="SSF55781">
    <property type="entry name" value="GAF domain-like"/>
    <property type="match status" value="1"/>
</dbReference>
<dbReference type="Gene3D" id="3.30.450.40">
    <property type="match status" value="1"/>
</dbReference>
<evidence type="ECO:0000256" key="1">
    <source>
        <dbReference type="ARBA" id="ARBA00023015"/>
    </source>
</evidence>